<dbReference type="EMBL" id="PNEN01001781">
    <property type="protein sequence ID" value="PPJ50590.1"/>
    <property type="molecule type" value="Genomic_DNA"/>
</dbReference>
<dbReference type="Proteomes" id="UP000237631">
    <property type="component" value="Unassembled WGS sequence"/>
</dbReference>
<protein>
    <submittedName>
        <fullName evidence="2">Uncharacterized protein</fullName>
    </submittedName>
</protein>
<gene>
    <name evidence="2" type="ORF">CBER1_06293</name>
</gene>
<proteinExistence type="predicted"/>
<dbReference type="AlphaFoldDB" id="A0A2S6BT00"/>
<evidence type="ECO:0000313" key="3">
    <source>
        <dbReference type="Proteomes" id="UP000237631"/>
    </source>
</evidence>
<dbReference type="OrthoDB" id="3650837at2759"/>
<reference evidence="3" key="1">
    <citation type="journal article" date="2017" name="bioRxiv">
        <title>Conservation of a gene cluster reveals novel cercosporin biosynthetic mechanisms and extends production to the genus Colletotrichum.</title>
        <authorList>
            <person name="de Jonge R."/>
            <person name="Ebert M.K."/>
            <person name="Huitt-Roehl C.R."/>
            <person name="Pal P."/>
            <person name="Suttle J.C."/>
            <person name="Spanner R.E."/>
            <person name="Neubauer J.D."/>
            <person name="Jurick W.M.II."/>
            <person name="Stott K.A."/>
            <person name="Secor G.A."/>
            <person name="Thomma B.P.H.J."/>
            <person name="Van de Peer Y."/>
            <person name="Townsend C.A."/>
            <person name="Bolton M.D."/>
        </authorList>
    </citation>
    <scope>NUCLEOTIDE SEQUENCE [LARGE SCALE GENOMIC DNA]</scope>
    <source>
        <strain evidence="3">CBS538.71</strain>
    </source>
</reference>
<name>A0A2S6BT00_9PEZI</name>
<keyword evidence="3" id="KW-1185">Reference proteome</keyword>
<evidence type="ECO:0000256" key="1">
    <source>
        <dbReference type="SAM" id="MobiDB-lite"/>
    </source>
</evidence>
<sequence>MAEVGDSTGSVLAITAQVTGTTGGIEAHSSREEARNEPQLTARSETVTLASAAATNDTQGDKFMGTIEEVNGDSSTFHENTDCSCEWTRIICDFCELVEETYERRQRDNYDDVLEMITAPDFKACHCIAHWNDTTINMPADVQNACPLGRGYGPSMYVDTVRTARHSNHRAYDESTVQELRRFISDRGLEDPWPGTLMMKWYYIRFLESADREQNFDLLGLPTEMRLEIYRHVLICDFPVKNQNAILSTCKLVYREASDILYGESIARCYFEVCGRADPSAWVLEQPVDEIAQYSGLPDSGGPYPPYLLRMRQLEIHLDYSTVPGQREDAYRPLNNYLINLASHMMERHSLKTLTIILDFDPSMEETGYGRILYPLRRLRNIQNVQFRGAIPNKYRLPLISDMQSSESAYNTLRQMRLLLSESYQHIKLIQNLITLELEGECACGECSSSADKVERLKRLRLLRNLVQEFEDEGFTSSAMEQVLQGQLGALKNTIDEYSLEEVKVHLKKAEAAEKARRGAKDDPSVLDRAQLMYELWMIGEDSEEEGDWPDID</sequence>
<organism evidence="2 3">
    <name type="scientific">Cercospora berteroae</name>
    <dbReference type="NCBI Taxonomy" id="357750"/>
    <lineage>
        <taxon>Eukaryota</taxon>
        <taxon>Fungi</taxon>
        <taxon>Dikarya</taxon>
        <taxon>Ascomycota</taxon>
        <taxon>Pezizomycotina</taxon>
        <taxon>Dothideomycetes</taxon>
        <taxon>Dothideomycetidae</taxon>
        <taxon>Mycosphaerellales</taxon>
        <taxon>Mycosphaerellaceae</taxon>
        <taxon>Cercospora</taxon>
    </lineage>
</organism>
<accession>A0A2S6BT00</accession>
<evidence type="ECO:0000313" key="2">
    <source>
        <dbReference type="EMBL" id="PPJ50590.1"/>
    </source>
</evidence>
<feature type="region of interest" description="Disordered" evidence="1">
    <location>
        <begin position="21"/>
        <end position="41"/>
    </location>
</feature>
<comment type="caution">
    <text evidence="2">The sequence shown here is derived from an EMBL/GenBank/DDBJ whole genome shotgun (WGS) entry which is preliminary data.</text>
</comment>